<evidence type="ECO:0000256" key="5">
    <source>
        <dbReference type="SAM" id="SignalP"/>
    </source>
</evidence>
<keyword evidence="4" id="KW-1133">Transmembrane helix</keyword>
<dbReference type="InterPro" id="IPR003961">
    <property type="entry name" value="FN3_dom"/>
</dbReference>
<dbReference type="SUPFAM" id="SSF49265">
    <property type="entry name" value="Fibronectin type III"/>
    <property type="match status" value="1"/>
</dbReference>
<feature type="compositionally biased region" description="Basic and acidic residues" evidence="3">
    <location>
        <begin position="942"/>
        <end position="955"/>
    </location>
</feature>
<dbReference type="InterPro" id="IPR026906">
    <property type="entry name" value="LRR_5"/>
</dbReference>
<reference evidence="7" key="2">
    <citation type="journal article" date="2021" name="Genome Biol. Evol.">
        <title>Developing a high-quality reference genome for a parasitic bivalve with doubly uniparental inheritance (Bivalvia: Unionida).</title>
        <authorList>
            <person name="Smith C.H."/>
        </authorList>
    </citation>
    <scope>NUCLEOTIDE SEQUENCE</scope>
    <source>
        <strain evidence="7">CHS0354</strain>
        <tissue evidence="7">Mantle</tissue>
    </source>
</reference>
<evidence type="ECO:0000256" key="1">
    <source>
        <dbReference type="ARBA" id="ARBA00022614"/>
    </source>
</evidence>
<keyword evidence="8" id="KW-1185">Reference proteome</keyword>
<proteinExistence type="predicted"/>
<feature type="transmembrane region" description="Helical" evidence="4">
    <location>
        <begin position="679"/>
        <end position="704"/>
    </location>
</feature>
<evidence type="ECO:0000259" key="6">
    <source>
        <dbReference type="PROSITE" id="PS50853"/>
    </source>
</evidence>
<keyword evidence="5" id="KW-0732">Signal</keyword>
<keyword evidence="4" id="KW-0812">Transmembrane</keyword>
<sequence length="1075" mass="122374">MRHLCTKFVIVCVLLLTRTELLNSKVICPTQLCKCIGNFSIDCTGKGLKTIPKFALSNETFYAIDFFENPIYVYKNRNHISEISSESFKNIINVEKIDLRSVVLTHIDSKAFIGVEHYLKELYIEGNGIYMLNLPFLKGLMKLKLLHLENFGLTDVIVDNPLKELISLESIRVKRCINLTSLGNNTFVNMANLKMLHLETLPSLKTVPTAIQNLQTLMILTIHKTSISHLDENSFKGLTKLESLDLSKNHLMCFDHATFTDIHETLKYLDLSLNELSESSLSLLTAIKWINLRTLKLSQNPITNLNEGFFYNMSTLQILILNQCKLRKLQNTTFAGLEHLNALDISMNEIGDVEVGSFLPTPNLTILDLHDQHQVPSCHLLHSSGHPPLSLPPETLWHLRFYLTHLDLGYNILNLTDTYKMIRSLSNLKGLGLKCIGLEEIPAYLFSNHSNLQMLYLDDNNINKLSPQTLYGLSSSLRELYLNNNKLKTLHKCVLENFNQLQKLELKDNEWICDCNFIWLYDRIYGGSFKTNFLKCAIPAEYKSLYLKTLSRNMLACRDDYFRSNCPIRFHINITTLSQTSLRLTWSVIDKSLLSGYMLEVMNLQNRTSNIIKFKVDLNSYILTELEPGTPYQICLLMVISEIVKANLESCKTFEIPALLSSKDYKPTYQGQTISAKPIIFKSLAIIGAFAFIIIVMTIIVLLLKTPRKNTSKLMQLVIPQECDRICAREEIFLNSFYKSDSSNAHIHKCNDNPLSLCSELTIVAHEKLRERCKHLLNTCCDNDEQITCVKLVRSVNETRSPNTPETDGLQTGSSIIYTEVDTSQNPCSETWDNEEEITSKRPSVHTTVTQDSAPACPSTEMYSEINEVTMDNAMAGKGSKSDLSILKQTKSTTRNATLTSPPHILAASRQKSFIYEPKKMIKKSKTKVGGLNTRGRKKRSKSNEEFLDKERQDDGVGQCFHMSDSEYVHKKNPELTSTNKVKSNYIRVKQMPKISQNTKLYFKPTKSESDENDYVVEEGSKSPRLHFPKCASNLRTRMQNIVTSPPLPSPWWVPRNRGRGDNPSCLPGSRRDPK</sequence>
<dbReference type="AlphaFoldDB" id="A0AAE0SVS5"/>
<dbReference type="PANTHER" id="PTHR24366">
    <property type="entry name" value="IG(IMMUNOGLOBULIN) AND LRR(LEUCINE RICH REPEAT) DOMAINS"/>
    <property type="match status" value="1"/>
</dbReference>
<keyword evidence="1" id="KW-0433">Leucine-rich repeat</keyword>
<evidence type="ECO:0000256" key="4">
    <source>
        <dbReference type="SAM" id="Phobius"/>
    </source>
</evidence>
<feature type="region of interest" description="Disordered" evidence="3">
    <location>
        <begin position="1042"/>
        <end position="1075"/>
    </location>
</feature>
<feature type="region of interest" description="Disordered" evidence="3">
    <location>
        <begin position="925"/>
        <end position="959"/>
    </location>
</feature>
<keyword evidence="4" id="KW-0472">Membrane</keyword>
<organism evidence="7 8">
    <name type="scientific">Potamilus streckersoni</name>
    <dbReference type="NCBI Taxonomy" id="2493646"/>
    <lineage>
        <taxon>Eukaryota</taxon>
        <taxon>Metazoa</taxon>
        <taxon>Spiralia</taxon>
        <taxon>Lophotrochozoa</taxon>
        <taxon>Mollusca</taxon>
        <taxon>Bivalvia</taxon>
        <taxon>Autobranchia</taxon>
        <taxon>Heteroconchia</taxon>
        <taxon>Palaeoheterodonta</taxon>
        <taxon>Unionida</taxon>
        <taxon>Unionoidea</taxon>
        <taxon>Unionidae</taxon>
        <taxon>Ambleminae</taxon>
        <taxon>Lampsilini</taxon>
        <taxon>Potamilus</taxon>
    </lineage>
</organism>
<dbReference type="Pfam" id="PF13306">
    <property type="entry name" value="LRR_5"/>
    <property type="match status" value="1"/>
</dbReference>
<dbReference type="InterPro" id="IPR001611">
    <property type="entry name" value="Leu-rich_rpt"/>
</dbReference>
<dbReference type="PROSITE" id="PS51450">
    <property type="entry name" value="LRR"/>
    <property type="match status" value="2"/>
</dbReference>
<feature type="domain" description="Fibronectin type-III" evidence="6">
    <location>
        <begin position="566"/>
        <end position="659"/>
    </location>
</feature>
<accession>A0AAE0SVS5</accession>
<evidence type="ECO:0000256" key="3">
    <source>
        <dbReference type="SAM" id="MobiDB-lite"/>
    </source>
</evidence>
<dbReference type="PANTHER" id="PTHR24366:SF96">
    <property type="entry name" value="LEUCINE RICH REPEAT CONTAINING 53"/>
    <property type="match status" value="1"/>
</dbReference>
<feature type="region of interest" description="Disordered" evidence="3">
    <location>
        <begin position="825"/>
        <end position="858"/>
    </location>
</feature>
<reference evidence="7" key="1">
    <citation type="journal article" date="2021" name="Genome Biol. Evol.">
        <title>A High-Quality Reference Genome for a Parasitic Bivalve with Doubly Uniparental Inheritance (Bivalvia: Unionida).</title>
        <authorList>
            <person name="Smith C.H."/>
        </authorList>
    </citation>
    <scope>NUCLEOTIDE SEQUENCE</scope>
    <source>
        <strain evidence="7">CHS0354</strain>
    </source>
</reference>
<feature type="compositionally biased region" description="Polar residues" evidence="3">
    <location>
        <begin position="841"/>
        <end position="853"/>
    </location>
</feature>
<keyword evidence="2" id="KW-0677">Repeat</keyword>
<gene>
    <name evidence="7" type="ORF">CHS0354_024631</name>
</gene>
<protein>
    <recommendedName>
        <fullName evidence="6">Fibronectin type-III domain-containing protein</fullName>
    </recommendedName>
</protein>
<feature type="signal peptide" evidence="5">
    <location>
        <begin position="1"/>
        <end position="24"/>
    </location>
</feature>
<name>A0AAE0SVS5_9BIVA</name>
<dbReference type="Gene3D" id="3.80.10.10">
    <property type="entry name" value="Ribonuclease Inhibitor"/>
    <property type="match status" value="3"/>
</dbReference>
<dbReference type="InterPro" id="IPR036116">
    <property type="entry name" value="FN3_sf"/>
</dbReference>
<dbReference type="InterPro" id="IPR003591">
    <property type="entry name" value="Leu-rich_rpt_typical-subtyp"/>
</dbReference>
<dbReference type="PROSITE" id="PS50853">
    <property type="entry name" value="FN3"/>
    <property type="match status" value="1"/>
</dbReference>
<evidence type="ECO:0000256" key="2">
    <source>
        <dbReference type="ARBA" id="ARBA00022737"/>
    </source>
</evidence>
<dbReference type="InterPro" id="IPR032675">
    <property type="entry name" value="LRR_dom_sf"/>
</dbReference>
<dbReference type="Pfam" id="PF13855">
    <property type="entry name" value="LRR_8"/>
    <property type="match status" value="3"/>
</dbReference>
<dbReference type="Proteomes" id="UP001195483">
    <property type="component" value="Unassembled WGS sequence"/>
</dbReference>
<dbReference type="SUPFAM" id="SSF52058">
    <property type="entry name" value="L domain-like"/>
    <property type="match status" value="2"/>
</dbReference>
<dbReference type="EMBL" id="JAEAOA010001460">
    <property type="protein sequence ID" value="KAK3598959.1"/>
    <property type="molecule type" value="Genomic_DNA"/>
</dbReference>
<reference evidence="7" key="3">
    <citation type="submission" date="2023-05" db="EMBL/GenBank/DDBJ databases">
        <authorList>
            <person name="Smith C.H."/>
        </authorList>
    </citation>
    <scope>NUCLEOTIDE SEQUENCE</scope>
    <source>
        <strain evidence="7">CHS0354</strain>
        <tissue evidence="7">Mantle</tissue>
    </source>
</reference>
<dbReference type="CDD" id="cd00063">
    <property type="entry name" value="FN3"/>
    <property type="match status" value="1"/>
</dbReference>
<evidence type="ECO:0000313" key="8">
    <source>
        <dbReference type="Proteomes" id="UP001195483"/>
    </source>
</evidence>
<dbReference type="Gene3D" id="2.60.40.10">
    <property type="entry name" value="Immunoglobulins"/>
    <property type="match status" value="1"/>
</dbReference>
<comment type="caution">
    <text evidence="7">The sequence shown here is derived from an EMBL/GenBank/DDBJ whole genome shotgun (WGS) entry which is preliminary data.</text>
</comment>
<evidence type="ECO:0000313" key="7">
    <source>
        <dbReference type="EMBL" id="KAK3598959.1"/>
    </source>
</evidence>
<dbReference type="InterPro" id="IPR013783">
    <property type="entry name" value="Ig-like_fold"/>
</dbReference>
<dbReference type="SMART" id="SM00369">
    <property type="entry name" value="LRR_TYP"/>
    <property type="match status" value="8"/>
</dbReference>
<feature type="chain" id="PRO_5042097148" description="Fibronectin type-III domain-containing protein" evidence="5">
    <location>
        <begin position="25"/>
        <end position="1075"/>
    </location>
</feature>